<keyword evidence="1" id="KW-0614">Plasmid</keyword>
<accession>A0R7T7</accession>
<dbReference type="Proteomes" id="UP000006732">
    <property type="component" value="Plasmid pPRO1"/>
</dbReference>
<sequence length="121" mass="13567">MNILPRNTWRYVTQPYKDRKGNNCIHKELVSPGDYTRIDKNIEERLAVPTPVKGPFTMHNNGYGTLQISDGNNRMVTAVSFYQDGRDPSQQVEAEEALWLGNVIVEALNKAAEAAASDESE</sequence>
<geneLocation type="plasmid" evidence="1 2">
    <name>pPRO1</name>
</geneLocation>
<keyword evidence="2" id="KW-1185">Reference proteome</keyword>
<gene>
    <name evidence="1" type="ordered locus">Ppro_3814</name>
</gene>
<protein>
    <submittedName>
        <fullName evidence="1">Uncharacterized protein</fullName>
    </submittedName>
</protein>
<proteinExistence type="predicted"/>
<dbReference type="AlphaFoldDB" id="A0R7T7"/>
<dbReference type="EMBL" id="CP000483">
    <property type="protein sequence ID" value="ABL01402.1"/>
    <property type="molecule type" value="Genomic_DNA"/>
</dbReference>
<dbReference type="RefSeq" id="WP_011733921.1">
    <property type="nucleotide sequence ID" value="NC_008607.1"/>
</dbReference>
<evidence type="ECO:0000313" key="2">
    <source>
        <dbReference type="Proteomes" id="UP000006732"/>
    </source>
</evidence>
<dbReference type="HOGENOM" id="CLU_2035798_0_0_7"/>
<organism evidence="1 2">
    <name type="scientific">Pelobacter propionicus (strain DSM 2379 / NBRC 103807 / OttBd1)</name>
    <dbReference type="NCBI Taxonomy" id="338966"/>
    <lineage>
        <taxon>Bacteria</taxon>
        <taxon>Pseudomonadati</taxon>
        <taxon>Thermodesulfobacteriota</taxon>
        <taxon>Desulfuromonadia</taxon>
        <taxon>Desulfuromonadales</taxon>
        <taxon>Desulfuromonadaceae</taxon>
        <taxon>Pelobacter</taxon>
    </lineage>
</organism>
<evidence type="ECO:0000313" key="1">
    <source>
        <dbReference type="EMBL" id="ABL01402.1"/>
    </source>
</evidence>
<reference evidence="1 2" key="1">
    <citation type="submission" date="2006-10" db="EMBL/GenBank/DDBJ databases">
        <title>Complete sequence of plasmid pPRO1 of Pelobacter propionicus DSM 2379.</title>
        <authorList>
            <consortium name="US DOE Joint Genome Institute"/>
            <person name="Copeland A."/>
            <person name="Lucas S."/>
            <person name="Lapidus A."/>
            <person name="Barry K."/>
            <person name="Detter J.C."/>
            <person name="Glavina del Rio T."/>
            <person name="Hammon N."/>
            <person name="Israni S."/>
            <person name="Dalin E."/>
            <person name="Tice H."/>
            <person name="Pitluck S."/>
            <person name="Saunders E."/>
            <person name="Brettin T."/>
            <person name="Bruce D."/>
            <person name="Han C."/>
            <person name="Tapia R."/>
            <person name="Schmutz J."/>
            <person name="Larimer F."/>
            <person name="Land M."/>
            <person name="Hauser L."/>
            <person name="Kyrpides N."/>
            <person name="Kim E."/>
            <person name="Lovley D."/>
            <person name="Richardson P."/>
        </authorList>
    </citation>
    <scope>NUCLEOTIDE SEQUENCE [LARGE SCALE GENOMIC DNA]</scope>
    <source>
        <strain evidence="2">DSM 2379 / NBRC 103807 / OttBd1</strain>
        <plasmid evidence="2">Plasmid pPRO1</plasmid>
    </source>
</reference>
<dbReference type="KEGG" id="ppd:Ppro_3814"/>
<name>A0R7T7_PELPD</name>